<dbReference type="PROSITE" id="PS00018">
    <property type="entry name" value="EF_HAND_1"/>
    <property type="match status" value="1"/>
</dbReference>
<reference evidence="2 3" key="1">
    <citation type="journal article" date="2015" name="Genome Announc.">
        <title>Expanding the biotechnology potential of lactobacilli through comparative genomics of 213 strains and associated genera.</title>
        <authorList>
            <person name="Sun Z."/>
            <person name="Harris H.M."/>
            <person name="McCann A."/>
            <person name="Guo C."/>
            <person name="Argimon S."/>
            <person name="Zhang W."/>
            <person name="Yang X."/>
            <person name="Jeffery I.B."/>
            <person name="Cooney J.C."/>
            <person name="Kagawa T.F."/>
            <person name="Liu W."/>
            <person name="Song Y."/>
            <person name="Salvetti E."/>
            <person name="Wrobel A."/>
            <person name="Rasinkangas P."/>
            <person name="Parkhill J."/>
            <person name="Rea M.C."/>
            <person name="O'Sullivan O."/>
            <person name="Ritari J."/>
            <person name="Douillard F.P."/>
            <person name="Paul Ross R."/>
            <person name="Yang R."/>
            <person name="Briner A.E."/>
            <person name="Felis G.E."/>
            <person name="de Vos W.M."/>
            <person name="Barrangou R."/>
            <person name="Klaenhammer T.R."/>
            <person name="Caufield P.W."/>
            <person name="Cui Y."/>
            <person name="Zhang H."/>
            <person name="O'Toole P.W."/>
        </authorList>
    </citation>
    <scope>NUCLEOTIDE SEQUENCE [LARGE SCALE GENOMIC DNA]</scope>
    <source>
        <strain evidence="2 3">DSM 17758</strain>
    </source>
</reference>
<keyword evidence="1" id="KW-1133">Transmembrane helix</keyword>
<name>A0A0R1W012_9LACO</name>
<feature type="transmembrane region" description="Helical" evidence="1">
    <location>
        <begin position="260"/>
        <end position="281"/>
    </location>
</feature>
<evidence type="ECO:0000313" key="3">
    <source>
        <dbReference type="Proteomes" id="UP000051315"/>
    </source>
</evidence>
<keyword evidence="1" id="KW-0472">Membrane</keyword>
<comment type="caution">
    <text evidence="2">The sequence shown here is derived from an EMBL/GenBank/DDBJ whole genome shotgun (WGS) entry which is preliminary data.</text>
</comment>
<feature type="transmembrane region" description="Helical" evidence="1">
    <location>
        <begin position="287"/>
        <end position="306"/>
    </location>
</feature>
<keyword evidence="1" id="KW-0812">Transmembrane</keyword>
<dbReference type="OrthoDB" id="9884213at2"/>
<organism evidence="2 3">
    <name type="scientific">Lapidilactobacillus concavus DSM 17758</name>
    <dbReference type="NCBI Taxonomy" id="1423735"/>
    <lineage>
        <taxon>Bacteria</taxon>
        <taxon>Bacillati</taxon>
        <taxon>Bacillota</taxon>
        <taxon>Bacilli</taxon>
        <taxon>Lactobacillales</taxon>
        <taxon>Lactobacillaceae</taxon>
        <taxon>Lapidilactobacillus</taxon>
    </lineage>
</organism>
<evidence type="ECO:0000256" key="1">
    <source>
        <dbReference type="SAM" id="Phobius"/>
    </source>
</evidence>
<proteinExistence type="predicted"/>
<evidence type="ECO:0000313" key="2">
    <source>
        <dbReference type="EMBL" id="KRM08470.1"/>
    </source>
</evidence>
<accession>A0A0R1W012</accession>
<dbReference type="AlphaFoldDB" id="A0A0R1W012"/>
<dbReference type="RefSeq" id="WP_057825535.1">
    <property type="nucleotide sequence ID" value="NZ_AZFX01000088.1"/>
</dbReference>
<sequence>MFNDDYNGDGRVDSQDINDEFADEYMDDYNDYLHQLEEQEADHELNRIHQECDNESHDSLDVEDDLADDYVDLTVEEERNLDNEAYYRDQNGLVYVQEALRDYDGMSPEHQEIAINQYNYNRDHHLDYLNSADYVYDPEYPFKDTPNPFSDYYDMDPKTGEFTPKPKPMPKTASKEKQHGSINHMLGQLPIFNIAAGGINDRAKQRKFVRKPRSLESFEIPTKRTVELNQQDSNSKYDVVDQGGNVYWYVTRSSLWLRTFANPLFNIVLIGIVGVFLYYAAAVDDDSGLSLSLALIIVVIMIGYHYNTVKRYALEQGSYRATVKRGIFSYLLSTDRDL</sequence>
<dbReference type="Proteomes" id="UP000051315">
    <property type="component" value="Unassembled WGS sequence"/>
</dbReference>
<dbReference type="PATRIC" id="fig|1423735.3.peg.658"/>
<gene>
    <name evidence="2" type="ORF">FC15_GL000629</name>
</gene>
<keyword evidence="3" id="KW-1185">Reference proteome</keyword>
<dbReference type="EMBL" id="AZFX01000088">
    <property type="protein sequence ID" value="KRM08470.1"/>
    <property type="molecule type" value="Genomic_DNA"/>
</dbReference>
<dbReference type="InterPro" id="IPR018247">
    <property type="entry name" value="EF_Hand_1_Ca_BS"/>
</dbReference>
<protein>
    <submittedName>
        <fullName evidence="2">Uncharacterized protein</fullName>
    </submittedName>
</protein>